<name>I3XS91_DESAM</name>
<dbReference type="InterPro" id="IPR002767">
    <property type="entry name" value="Thiamine_BP"/>
</dbReference>
<dbReference type="NCBIfam" id="TIGR00106">
    <property type="entry name" value="MTH1187 family thiamine-binding protein"/>
    <property type="match status" value="1"/>
</dbReference>
<protein>
    <submittedName>
        <fullName evidence="3">Uncharacterized protein, MTH1187 family</fullName>
    </submittedName>
</protein>
<proteinExistence type="inferred from homology"/>
<dbReference type="EMBL" id="CP003321">
    <property type="protein sequence ID" value="AFL66815.1"/>
    <property type="molecule type" value="Genomic_DNA"/>
</dbReference>
<reference evidence="3 4" key="1">
    <citation type="journal article" date="2012" name="J. Bacteriol.">
        <title>Complete Genome Sequence of Desulfurococcus fermentans, a Hyperthermophilic Cellulolytic Crenarchaeon Isolated from a Freshwater Hot Spring in Kamchatka, Russia.</title>
        <authorList>
            <person name="Susanti D."/>
            <person name="Johnson E.F."/>
            <person name="Rodriguez J.R."/>
            <person name="Anderson I."/>
            <person name="Perevalova A.A."/>
            <person name="Kyrpides N."/>
            <person name="Lucas S."/>
            <person name="Han J."/>
            <person name="Lapidus A."/>
            <person name="Cheng J.F."/>
            <person name="Goodwin L."/>
            <person name="Pitluck S."/>
            <person name="Mavrommatis K."/>
            <person name="Peters L."/>
            <person name="Land M.L."/>
            <person name="Hauser L."/>
            <person name="Gopalan V."/>
            <person name="Chan P.P."/>
            <person name="Lowe T.M."/>
            <person name="Atomi H."/>
            <person name="Bonch-Osmolovskaya E.A."/>
            <person name="Woyke T."/>
            <person name="Mukhopadhyay B."/>
        </authorList>
    </citation>
    <scope>NUCLEOTIDE SEQUENCE [LARGE SCALE GENOMIC DNA]</scope>
    <source>
        <strain evidence="3 4">DSM 16532</strain>
    </source>
</reference>
<dbReference type="OrthoDB" id="10763at2157"/>
<dbReference type="AlphaFoldDB" id="I3XS91"/>
<dbReference type="PANTHER" id="PTHR33777:SF1">
    <property type="entry name" value="UPF0045 PROTEIN ECM15"/>
    <property type="match status" value="1"/>
</dbReference>
<dbReference type="PANTHER" id="PTHR33777">
    <property type="entry name" value="UPF0045 PROTEIN ECM15"/>
    <property type="match status" value="1"/>
</dbReference>
<dbReference type="Pfam" id="PF01910">
    <property type="entry name" value="Thiamine_BP"/>
    <property type="match status" value="1"/>
</dbReference>
<evidence type="ECO:0000313" key="3">
    <source>
        <dbReference type="EMBL" id="AFL66815.1"/>
    </source>
</evidence>
<keyword evidence="4" id="KW-1185">Reference proteome</keyword>
<sequence precursor="true">MRYLLTLRVIPIGTCSTSLSSYVAEVEKVLSSLGLKHVLTASATIIELSDLGEVSKILESVVDELVARGVKRVSIDLSIDYRVDKELSIEGKVRSVEEKLGKG</sequence>
<dbReference type="InterPro" id="IPR051614">
    <property type="entry name" value="UPF0045_domain"/>
</dbReference>
<evidence type="ECO:0000313" key="4">
    <source>
        <dbReference type="Proteomes" id="UP000006175"/>
    </source>
</evidence>
<comment type="similarity">
    <text evidence="1">Belongs to the UPF0045 family.</text>
</comment>
<dbReference type="Proteomes" id="UP000006175">
    <property type="component" value="Chromosome"/>
</dbReference>
<dbReference type="HOGENOM" id="CLU_137479_3_2_2"/>
<accession>I3XS91</accession>
<dbReference type="GO" id="GO:0005829">
    <property type="term" value="C:cytosol"/>
    <property type="evidence" value="ECO:0007669"/>
    <property type="project" value="TreeGrafter"/>
</dbReference>
<evidence type="ECO:0000256" key="1">
    <source>
        <dbReference type="ARBA" id="ARBA00010272"/>
    </source>
</evidence>
<dbReference type="KEGG" id="dfd:Desfe_0927"/>
<dbReference type="Gene3D" id="3.30.70.930">
    <property type="match status" value="1"/>
</dbReference>
<dbReference type="InterPro" id="IPR029756">
    <property type="entry name" value="MTH1187/YkoF-like"/>
</dbReference>
<dbReference type="eggNOG" id="arCOG04373">
    <property type="taxonomic scope" value="Archaea"/>
</dbReference>
<feature type="domain" description="Thiamine-binding protein" evidence="2">
    <location>
        <begin position="7"/>
        <end position="97"/>
    </location>
</feature>
<evidence type="ECO:0000259" key="2">
    <source>
        <dbReference type="Pfam" id="PF01910"/>
    </source>
</evidence>
<organism evidence="3 4">
    <name type="scientific">Desulfurococcus amylolyticus DSM 16532</name>
    <dbReference type="NCBI Taxonomy" id="768672"/>
    <lineage>
        <taxon>Archaea</taxon>
        <taxon>Thermoproteota</taxon>
        <taxon>Thermoprotei</taxon>
        <taxon>Desulfurococcales</taxon>
        <taxon>Desulfurococcaceae</taxon>
        <taxon>Desulfurococcus</taxon>
    </lineage>
</organism>
<dbReference type="SUPFAM" id="SSF89957">
    <property type="entry name" value="MTH1187/YkoF-like"/>
    <property type="match status" value="1"/>
</dbReference>
<gene>
    <name evidence="3" type="ORF">Desfe_0927</name>
</gene>